<dbReference type="Pfam" id="PF12698">
    <property type="entry name" value="ABC2_membrane_3"/>
    <property type="match status" value="1"/>
</dbReference>
<keyword evidence="4 5" id="KW-0472">Membrane</keyword>
<evidence type="ECO:0000256" key="5">
    <source>
        <dbReference type="SAM" id="Phobius"/>
    </source>
</evidence>
<keyword evidence="2 5" id="KW-0812">Transmembrane</keyword>
<dbReference type="KEGG" id="fsa:C5Q98_06855"/>
<dbReference type="AlphaFoldDB" id="A0A2S0KPJ4"/>
<feature type="transmembrane region" description="Helical" evidence="5">
    <location>
        <begin position="361"/>
        <end position="392"/>
    </location>
</feature>
<dbReference type="GO" id="GO:0016020">
    <property type="term" value="C:membrane"/>
    <property type="evidence" value="ECO:0007669"/>
    <property type="project" value="UniProtKB-SubCell"/>
</dbReference>
<evidence type="ECO:0000256" key="3">
    <source>
        <dbReference type="ARBA" id="ARBA00022989"/>
    </source>
</evidence>
<gene>
    <name evidence="7" type="ORF">C5Q98_06855</name>
</gene>
<evidence type="ECO:0000313" key="7">
    <source>
        <dbReference type="EMBL" id="AVM42945.1"/>
    </source>
</evidence>
<sequence length="420" mass="46564">MRNIRNVFNFEFKNQIKKKSFWVSNIILILIILLLTSIPTISNFFSSNSAPEPGAGTEQNIADEGSELNVAQYGKYIVDGSVDSNILKSKFPFSVMQESKDFDQLKSEVLADEIPAAVVIKDRELEVVLKSETFQNNTEVYREGFIDALNNINLVEAGLDPEIVEAAMVDDVPITVTSLQKSANQNFFFSYLGVFVIYMMIMFYGSNVSSMVANEKSNRTMEILVTNTSATSLVWGKVSAGFVAALLQVLMLLGALLLGTTLNKNNYSEFVVMLLRNNLSVDVVLVFLAFALLGFLLYLFIFAACGAIVSKIEDLQKAIMPVTMLVVIGFVISMSSLQGSADNKILTIGSYVPFTSPYLMFVRYVSFGVSLVELLISLAILVLTIVLVAWICTKIYRNATLKYGNKPSLFSEFKKLFSKD</sequence>
<feature type="transmembrane region" description="Helical" evidence="5">
    <location>
        <begin position="188"/>
        <end position="213"/>
    </location>
</feature>
<evidence type="ECO:0000256" key="1">
    <source>
        <dbReference type="ARBA" id="ARBA00004141"/>
    </source>
</evidence>
<comment type="subcellular location">
    <subcellularLocation>
        <location evidence="1">Membrane</location>
        <topology evidence="1">Multi-pass membrane protein</topology>
    </subcellularLocation>
</comment>
<feature type="transmembrane region" description="Helical" evidence="5">
    <location>
        <begin position="234"/>
        <end position="258"/>
    </location>
</feature>
<keyword evidence="8" id="KW-1185">Reference proteome</keyword>
<feature type="transmembrane region" description="Helical" evidence="5">
    <location>
        <begin position="283"/>
        <end position="310"/>
    </location>
</feature>
<dbReference type="GO" id="GO:0140359">
    <property type="term" value="F:ABC-type transporter activity"/>
    <property type="evidence" value="ECO:0007669"/>
    <property type="project" value="InterPro"/>
</dbReference>
<dbReference type="PANTHER" id="PTHR43471">
    <property type="entry name" value="ABC TRANSPORTER PERMEASE"/>
    <property type="match status" value="1"/>
</dbReference>
<protein>
    <recommendedName>
        <fullName evidence="6">ABC-2 type transporter transmembrane domain-containing protein</fullName>
    </recommendedName>
</protein>
<dbReference type="EMBL" id="CP027226">
    <property type="protein sequence ID" value="AVM42945.1"/>
    <property type="molecule type" value="Genomic_DNA"/>
</dbReference>
<dbReference type="Proteomes" id="UP000237947">
    <property type="component" value="Chromosome"/>
</dbReference>
<feature type="domain" description="ABC-2 type transporter transmembrane" evidence="6">
    <location>
        <begin position="19"/>
        <end position="391"/>
    </location>
</feature>
<dbReference type="OrthoDB" id="9768837at2"/>
<evidence type="ECO:0000259" key="6">
    <source>
        <dbReference type="Pfam" id="PF12698"/>
    </source>
</evidence>
<reference evidence="8" key="1">
    <citation type="submission" date="2018-02" db="EMBL/GenBank/DDBJ databases">
        <authorList>
            <person name="Holder M.E."/>
            <person name="Ajami N.J."/>
            <person name="Petrosino J.F."/>
        </authorList>
    </citation>
    <scope>NUCLEOTIDE SEQUENCE [LARGE SCALE GENOMIC DNA]</scope>
    <source>
        <strain evidence="8">CCUG 47711</strain>
    </source>
</reference>
<dbReference type="InterPro" id="IPR013525">
    <property type="entry name" value="ABC2_TM"/>
</dbReference>
<name>A0A2S0KPJ4_9FIRM</name>
<proteinExistence type="predicted"/>
<organism evidence="7 8">
    <name type="scientific">Fastidiosipila sanguinis</name>
    <dbReference type="NCBI Taxonomy" id="236753"/>
    <lineage>
        <taxon>Bacteria</taxon>
        <taxon>Bacillati</taxon>
        <taxon>Bacillota</taxon>
        <taxon>Clostridia</taxon>
        <taxon>Eubacteriales</taxon>
        <taxon>Oscillospiraceae</taxon>
        <taxon>Fastidiosipila</taxon>
    </lineage>
</organism>
<dbReference type="PANTHER" id="PTHR43471:SF3">
    <property type="entry name" value="ABC TRANSPORTER PERMEASE PROTEIN NATB"/>
    <property type="match status" value="1"/>
</dbReference>
<feature type="transmembrane region" description="Helical" evidence="5">
    <location>
        <begin position="322"/>
        <end position="341"/>
    </location>
</feature>
<feature type="transmembrane region" description="Helical" evidence="5">
    <location>
        <begin position="21"/>
        <end position="41"/>
    </location>
</feature>
<evidence type="ECO:0000256" key="2">
    <source>
        <dbReference type="ARBA" id="ARBA00022692"/>
    </source>
</evidence>
<dbReference type="RefSeq" id="WP_106012893.1">
    <property type="nucleotide sequence ID" value="NZ_CP027226.1"/>
</dbReference>
<evidence type="ECO:0000256" key="4">
    <source>
        <dbReference type="ARBA" id="ARBA00023136"/>
    </source>
</evidence>
<evidence type="ECO:0000313" key="8">
    <source>
        <dbReference type="Proteomes" id="UP000237947"/>
    </source>
</evidence>
<accession>A0A2S0KPJ4</accession>
<keyword evidence="3 5" id="KW-1133">Transmembrane helix</keyword>